<dbReference type="OrthoDB" id="2267579at2759"/>
<sequence>MSQKDFSLQQTHLRSSKDCKSKKEPGKTKKGMAPNCHWRYHSIWIARQHMNSKKSLQGLKNRPPSTGMTTGTSNIKINKELVPGLEKWETVTYQVIISIYKYSENTRIQARATTEIYEQLLYFQ</sequence>
<proteinExistence type="predicted"/>
<feature type="region of interest" description="Disordered" evidence="1">
    <location>
        <begin position="1"/>
        <end position="34"/>
    </location>
</feature>
<organism evidence="2">
    <name type="scientific">Rhizopus microsporus var. microsporus</name>
    <dbReference type="NCBI Taxonomy" id="86635"/>
    <lineage>
        <taxon>Eukaryota</taxon>
        <taxon>Fungi</taxon>
        <taxon>Fungi incertae sedis</taxon>
        <taxon>Mucoromycota</taxon>
        <taxon>Mucoromycotina</taxon>
        <taxon>Mucoromycetes</taxon>
        <taxon>Mucorales</taxon>
        <taxon>Mucorineae</taxon>
        <taxon>Rhizopodaceae</taxon>
        <taxon>Rhizopus</taxon>
    </lineage>
</organism>
<dbReference type="Proteomes" id="UP000242414">
    <property type="component" value="Unassembled WGS sequence"/>
</dbReference>
<protein>
    <submittedName>
        <fullName evidence="2">Uncharacterized protein</fullName>
    </submittedName>
</protein>
<feature type="compositionally biased region" description="Polar residues" evidence="1">
    <location>
        <begin position="1"/>
        <end position="13"/>
    </location>
</feature>
<gene>
    <name evidence="2" type="ORF">BCV72DRAFT_325475</name>
</gene>
<reference evidence="2" key="1">
    <citation type="journal article" date="2016" name="Proc. Natl. Acad. Sci. U.S.A.">
        <title>Lipid metabolic changes in an early divergent fungus govern the establishment of a mutualistic symbiosis with endobacteria.</title>
        <authorList>
            <person name="Lastovetsky O.A."/>
            <person name="Gaspar M.L."/>
            <person name="Mondo S.J."/>
            <person name="LaButti K.M."/>
            <person name="Sandor L."/>
            <person name="Grigoriev I.V."/>
            <person name="Henry S.A."/>
            <person name="Pawlowska T.E."/>
        </authorList>
    </citation>
    <scope>NUCLEOTIDE SEQUENCE [LARGE SCALE GENOMIC DNA]</scope>
    <source>
        <strain evidence="2">ATCC 52814</strain>
    </source>
</reference>
<accession>A0A1X0QLY3</accession>
<name>A0A1X0QLY3_RHIZD</name>
<evidence type="ECO:0000313" key="2">
    <source>
        <dbReference type="EMBL" id="ORE00759.1"/>
    </source>
</evidence>
<dbReference type="EMBL" id="KV922304">
    <property type="protein sequence ID" value="ORE00759.1"/>
    <property type="molecule type" value="Genomic_DNA"/>
</dbReference>
<feature type="non-terminal residue" evidence="2">
    <location>
        <position position="124"/>
    </location>
</feature>
<feature type="compositionally biased region" description="Basic and acidic residues" evidence="1">
    <location>
        <begin position="15"/>
        <end position="27"/>
    </location>
</feature>
<evidence type="ECO:0000256" key="1">
    <source>
        <dbReference type="SAM" id="MobiDB-lite"/>
    </source>
</evidence>
<dbReference type="VEuPathDB" id="FungiDB:BCV72DRAFT_325475"/>
<dbReference type="AlphaFoldDB" id="A0A1X0QLY3"/>